<dbReference type="Proteomes" id="UP001378592">
    <property type="component" value="Unassembled WGS sequence"/>
</dbReference>
<dbReference type="Pfam" id="PF05773">
    <property type="entry name" value="RWD"/>
    <property type="match status" value="1"/>
</dbReference>
<feature type="domain" description="RWD" evidence="1">
    <location>
        <begin position="9"/>
        <end position="116"/>
    </location>
</feature>
<keyword evidence="3" id="KW-1185">Reference proteome</keyword>
<gene>
    <name evidence="2" type="ORF">R5R35_003134</name>
</gene>
<dbReference type="InterPro" id="IPR032378">
    <property type="entry name" value="ZC3H15/TMA46_C"/>
</dbReference>
<dbReference type="PROSITE" id="PS50908">
    <property type="entry name" value="RWD"/>
    <property type="match status" value="1"/>
</dbReference>
<organism evidence="2 3">
    <name type="scientific">Gryllus longicercus</name>
    <dbReference type="NCBI Taxonomy" id="2509291"/>
    <lineage>
        <taxon>Eukaryota</taxon>
        <taxon>Metazoa</taxon>
        <taxon>Ecdysozoa</taxon>
        <taxon>Arthropoda</taxon>
        <taxon>Hexapoda</taxon>
        <taxon>Insecta</taxon>
        <taxon>Pterygota</taxon>
        <taxon>Neoptera</taxon>
        <taxon>Polyneoptera</taxon>
        <taxon>Orthoptera</taxon>
        <taxon>Ensifera</taxon>
        <taxon>Gryllidea</taxon>
        <taxon>Grylloidea</taxon>
        <taxon>Gryllidae</taxon>
        <taxon>Gryllinae</taxon>
        <taxon>Gryllus</taxon>
    </lineage>
</organism>
<dbReference type="SMART" id="SM00591">
    <property type="entry name" value="RWD"/>
    <property type="match status" value="1"/>
</dbReference>
<dbReference type="Gene3D" id="6.20.400.10">
    <property type="match status" value="1"/>
</dbReference>
<evidence type="ECO:0000313" key="3">
    <source>
        <dbReference type="Proteomes" id="UP001378592"/>
    </source>
</evidence>
<name>A0AAN9V5Y5_9ORTH</name>
<dbReference type="EMBL" id="JAZDUA010000839">
    <property type="protein sequence ID" value="KAK7789102.1"/>
    <property type="molecule type" value="Genomic_DNA"/>
</dbReference>
<dbReference type="Pfam" id="PF16543">
    <property type="entry name" value="DFRP_C"/>
    <property type="match status" value="1"/>
</dbReference>
<sequence>MDYAEEQTNEIEALDSIYCGEFEVLATEPYHRFLIPIKSEDYEAESANGHSCKLKFSYTENYPDEVPEVEVIDAENLEDDDADSLKQHIMEVAQENLGIVMIFTLVSSAQEWLNNKWDETRKEREESAMKKQAEVEEAERKRFEGTRVTVESFLAWKARFDAEFGHNKKQEKDDSATKKLTGRELFLTDKTLNESDLKFLEDGGDAVKVDESLFQELDELDLEGEDDLDEDFS</sequence>
<dbReference type="AlphaFoldDB" id="A0AAN9V5Y5"/>
<evidence type="ECO:0000259" key="1">
    <source>
        <dbReference type="PROSITE" id="PS50908"/>
    </source>
</evidence>
<dbReference type="InterPro" id="IPR040213">
    <property type="entry name" value="GIR2-like"/>
</dbReference>
<dbReference type="FunFam" id="3.10.110.10:FF:000075">
    <property type="entry name" value="RWD domain-containing protein (Gir2)"/>
    <property type="match status" value="1"/>
</dbReference>
<dbReference type="InterPro" id="IPR006575">
    <property type="entry name" value="RWD_dom"/>
</dbReference>
<accession>A0AAN9V5Y5</accession>
<dbReference type="CDD" id="cd23816">
    <property type="entry name" value="RWD_RWDD1"/>
    <property type="match status" value="1"/>
</dbReference>
<proteinExistence type="predicted"/>
<reference evidence="2 3" key="1">
    <citation type="submission" date="2024-03" db="EMBL/GenBank/DDBJ databases">
        <title>The genome assembly and annotation of the cricket Gryllus longicercus Weissman &amp; Gray.</title>
        <authorList>
            <person name="Szrajer S."/>
            <person name="Gray D."/>
            <person name="Ylla G."/>
        </authorList>
    </citation>
    <scope>NUCLEOTIDE SEQUENCE [LARGE SCALE GENOMIC DNA]</scope>
    <source>
        <strain evidence="2">DAG 2021-001</strain>
        <tissue evidence="2">Whole body minus gut</tissue>
    </source>
</reference>
<protein>
    <recommendedName>
        <fullName evidence="1">RWD domain-containing protein</fullName>
    </recommendedName>
</protein>
<dbReference type="PANTHER" id="PTHR12292">
    <property type="entry name" value="RWD DOMAIN-CONTAINING PROTEIN"/>
    <property type="match status" value="1"/>
</dbReference>
<dbReference type="InterPro" id="IPR016135">
    <property type="entry name" value="UBQ-conjugating_enzyme/RWD"/>
</dbReference>
<dbReference type="SUPFAM" id="SSF54495">
    <property type="entry name" value="UBC-like"/>
    <property type="match status" value="1"/>
</dbReference>
<dbReference type="Gene3D" id="3.10.110.10">
    <property type="entry name" value="Ubiquitin Conjugating Enzyme"/>
    <property type="match status" value="1"/>
</dbReference>
<comment type="caution">
    <text evidence="2">The sequence shown here is derived from an EMBL/GenBank/DDBJ whole genome shotgun (WGS) entry which is preliminary data.</text>
</comment>
<evidence type="ECO:0000313" key="2">
    <source>
        <dbReference type="EMBL" id="KAK7789102.1"/>
    </source>
</evidence>